<accession>A0AA39WI06</accession>
<dbReference type="EMBL" id="JAULSR010000006">
    <property type="protein sequence ID" value="KAK0615751.1"/>
    <property type="molecule type" value="Genomic_DNA"/>
</dbReference>
<dbReference type="AlphaFoldDB" id="A0AA39WI06"/>
<comment type="caution">
    <text evidence="1">The sequence shown here is derived from an EMBL/GenBank/DDBJ whole genome shotgun (WGS) entry which is preliminary data.</text>
</comment>
<evidence type="ECO:0000313" key="2">
    <source>
        <dbReference type="Proteomes" id="UP001174934"/>
    </source>
</evidence>
<proteinExistence type="predicted"/>
<dbReference type="Proteomes" id="UP001174934">
    <property type="component" value="Unassembled WGS sequence"/>
</dbReference>
<protein>
    <submittedName>
        <fullName evidence="1">Uncharacterized protein</fullName>
    </submittedName>
</protein>
<sequence>MYFASMSLSTTVSFMHALLSYGWRPVRMVLHVKEWVRAGRRVVGHHHLTPTCRHEQSCYLAHFCPVASSFLQDAVKACL</sequence>
<reference evidence="1" key="1">
    <citation type="submission" date="2023-06" db="EMBL/GenBank/DDBJ databases">
        <title>Genome-scale phylogeny and comparative genomics of the fungal order Sordariales.</title>
        <authorList>
            <consortium name="Lawrence Berkeley National Laboratory"/>
            <person name="Hensen N."/>
            <person name="Bonometti L."/>
            <person name="Westerberg I."/>
            <person name="Brannstrom I.O."/>
            <person name="Guillou S."/>
            <person name="Cros-Aarteil S."/>
            <person name="Calhoun S."/>
            <person name="Haridas S."/>
            <person name="Kuo A."/>
            <person name="Mondo S."/>
            <person name="Pangilinan J."/>
            <person name="Riley R."/>
            <person name="LaButti K."/>
            <person name="Andreopoulos B."/>
            <person name="Lipzen A."/>
            <person name="Chen C."/>
            <person name="Yanf M."/>
            <person name="Daum C."/>
            <person name="Ng V."/>
            <person name="Clum A."/>
            <person name="Steindorff A."/>
            <person name="Ohm R."/>
            <person name="Martin F."/>
            <person name="Silar P."/>
            <person name="Natvig D."/>
            <person name="Lalanne C."/>
            <person name="Gautier V."/>
            <person name="Ament-velasquez S.L."/>
            <person name="Kruys A."/>
            <person name="Hutchinson M.I."/>
            <person name="Powell A.J."/>
            <person name="Barry K."/>
            <person name="Miller A.N."/>
            <person name="Grigoriev I.V."/>
            <person name="Debuchy R."/>
            <person name="Gladieux P."/>
            <person name="Thoren M.H."/>
            <person name="Johannesson H."/>
        </authorList>
    </citation>
    <scope>NUCLEOTIDE SEQUENCE</scope>
    <source>
        <strain evidence="1">SMH3391-2</strain>
    </source>
</reference>
<gene>
    <name evidence="1" type="ORF">B0T17DRAFT_353788</name>
</gene>
<name>A0AA39WI06_9PEZI</name>
<organism evidence="1 2">
    <name type="scientific">Bombardia bombarda</name>
    <dbReference type="NCBI Taxonomy" id="252184"/>
    <lineage>
        <taxon>Eukaryota</taxon>
        <taxon>Fungi</taxon>
        <taxon>Dikarya</taxon>
        <taxon>Ascomycota</taxon>
        <taxon>Pezizomycotina</taxon>
        <taxon>Sordariomycetes</taxon>
        <taxon>Sordariomycetidae</taxon>
        <taxon>Sordariales</taxon>
        <taxon>Lasiosphaeriaceae</taxon>
        <taxon>Bombardia</taxon>
    </lineage>
</organism>
<evidence type="ECO:0000313" key="1">
    <source>
        <dbReference type="EMBL" id="KAK0615751.1"/>
    </source>
</evidence>
<keyword evidence="2" id="KW-1185">Reference proteome</keyword>